<keyword evidence="8" id="KW-1185">Reference proteome</keyword>
<name>Q0RFR6_FRAAA</name>
<keyword evidence="2" id="KW-1003">Cell membrane</keyword>
<evidence type="ECO:0000256" key="5">
    <source>
        <dbReference type="ARBA" id="ARBA00023136"/>
    </source>
</evidence>
<dbReference type="InterPro" id="IPR043428">
    <property type="entry name" value="LivM-like"/>
</dbReference>
<dbReference type="InterPro" id="IPR001851">
    <property type="entry name" value="ABC_transp_permease"/>
</dbReference>
<evidence type="ECO:0000313" key="7">
    <source>
        <dbReference type="EMBL" id="CAJ63675.1"/>
    </source>
</evidence>
<sequence>MSTVVLFAILGLGSGAAYAILACGVVLVHRGSGTLSFAQGAVCMFAAFFFARLVEQGVPKPVALVVTLLAAGAFGAVWHAAVMRPLRSAPILAKVIVTLGLLTALEGAASLWFGDQIRNAPKVLPTGDVGVFGIQFGQDRLWLLGITIVIAIALAAWYSATLIGVSTRAAAENPRGAALLGFSPDLIAATNWAIGCALAGLAGILIAPIVGLSIGGLTLLILPALAAALLGGFRSFGLTALAGILIGSAQSEIGRYWKQTGVTDALPFAVVIAAVVLTGRLIPERGTISTVRLPLAPRDGIRPRSAVALVVVAVAGLALLNGTYQSGLTTSLVTISVALSVVIVTGFVGQTSLMPMTFAGIGGLLTSKFAEDLNVPFPFPLVLAAVCMVPIGMVLGLPALRVRGLNLAVVTIGAAVAVNAVLFLNRSWTGGQTGSLAPSPSIFGFSLDPSLHRFRFGLFCVLLTALLVWGTGNLRRGPSGLRMLAVRSNERAATASGISVSSAKLQAFAVSAAVAGVSGSLLSYQIGAVSFDRFDVFGSIGLIVLVYIGGVSVVSGAIFAGLAAEGGVFYLLVQDAIGSVARYYGLASGLLLLLTIVANPDGAVIAARRQWAWWSARGSRPHAVPASVPTPAHRPAETQPVRRPEETTAPSSTPL</sequence>
<evidence type="ECO:0000256" key="3">
    <source>
        <dbReference type="ARBA" id="ARBA00022692"/>
    </source>
</evidence>
<keyword evidence="3" id="KW-0812">Transmembrane</keyword>
<dbReference type="OrthoDB" id="3396710at2"/>
<dbReference type="CDD" id="cd06582">
    <property type="entry name" value="TM_PBP1_LivH_like"/>
    <property type="match status" value="1"/>
</dbReference>
<evidence type="ECO:0000313" key="8">
    <source>
        <dbReference type="Proteomes" id="UP000000657"/>
    </source>
</evidence>
<dbReference type="KEGG" id="fal:FRAAL5035"/>
<dbReference type="GO" id="GO:0005886">
    <property type="term" value="C:plasma membrane"/>
    <property type="evidence" value="ECO:0007669"/>
    <property type="project" value="UniProtKB-SubCell"/>
</dbReference>
<reference evidence="7 8" key="1">
    <citation type="journal article" date="2007" name="Genome Res.">
        <title>Genome characteristics of facultatively symbiotic Frankia sp. strains reflect host range and host plant biogeography.</title>
        <authorList>
            <person name="Normand P."/>
            <person name="Lapierre P."/>
            <person name="Tisa L.S."/>
            <person name="Gogarten J.P."/>
            <person name="Alloisio N."/>
            <person name="Bagnarol E."/>
            <person name="Bassi C.A."/>
            <person name="Berry A.M."/>
            <person name="Bickhart D.M."/>
            <person name="Choisne N."/>
            <person name="Couloux A."/>
            <person name="Cournoyer B."/>
            <person name="Cruveiller S."/>
            <person name="Daubin V."/>
            <person name="Demange N."/>
            <person name="Francino M.P."/>
            <person name="Goltsman E."/>
            <person name="Huang Y."/>
            <person name="Kopp O.R."/>
            <person name="Labarre L."/>
            <person name="Lapidus A."/>
            <person name="Lavire C."/>
            <person name="Marechal J."/>
            <person name="Martinez M."/>
            <person name="Mastronunzio J.E."/>
            <person name="Mullin B.C."/>
            <person name="Niemann J."/>
            <person name="Pujic P."/>
            <person name="Rawnsley T."/>
            <person name="Rouy Z."/>
            <person name="Schenowitz C."/>
            <person name="Sellstedt A."/>
            <person name="Tavares F."/>
            <person name="Tomkins J.P."/>
            <person name="Vallenet D."/>
            <person name="Valverde C."/>
            <person name="Wall L.G."/>
            <person name="Wang Y."/>
            <person name="Medigue C."/>
            <person name="Benson D.R."/>
        </authorList>
    </citation>
    <scope>NUCLEOTIDE SEQUENCE [LARGE SCALE GENOMIC DNA]</scope>
    <source>
        <strain evidence="8">DSM 45986 / CECT 9034 / ACN14a</strain>
    </source>
</reference>
<dbReference type="PANTHER" id="PTHR30482">
    <property type="entry name" value="HIGH-AFFINITY BRANCHED-CHAIN AMINO ACID TRANSPORT SYSTEM PERMEASE"/>
    <property type="match status" value="1"/>
</dbReference>
<feature type="region of interest" description="Disordered" evidence="6">
    <location>
        <begin position="622"/>
        <end position="655"/>
    </location>
</feature>
<gene>
    <name evidence="7" type="ordered locus">FRAAL5035</name>
</gene>
<dbReference type="EMBL" id="CT573213">
    <property type="protein sequence ID" value="CAJ63675.1"/>
    <property type="molecule type" value="Genomic_DNA"/>
</dbReference>
<protein>
    <submittedName>
        <fullName evidence="7">High-affinity branched-chain amino acid transport system permease protein putative membrane protein</fullName>
    </submittedName>
</protein>
<dbReference type="eggNOG" id="COG0559">
    <property type="taxonomic scope" value="Bacteria"/>
</dbReference>
<evidence type="ECO:0000256" key="4">
    <source>
        <dbReference type="ARBA" id="ARBA00022989"/>
    </source>
</evidence>
<keyword evidence="4" id="KW-1133">Transmembrane helix</keyword>
<dbReference type="GO" id="GO:0015658">
    <property type="term" value="F:branched-chain amino acid transmembrane transporter activity"/>
    <property type="evidence" value="ECO:0007669"/>
    <property type="project" value="InterPro"/>
</dbReference>
<dbReference type="STRING" id="326424.FRAAL5035"/>
<evidence type="ECO:0000256" key="1">
    <source>
        <dbReference type="ARBA" id="ARBA00004651"/>
    </source>
</evidence>
<dbReference type="CDD" id="cd06581">
    <property type="entry name" value="TM_PBP1_LivM_like"/>
    <property type="match status" value="1"/>
</dbReference>
<dbReference type="eggNOG" id="COG4177">
    <property type="taxonomic scope" value="Bacteria"/>
</dbReference>
<feature type="compositionally biased region" description="Basic and acidic residues" evidence="6">
    <location>
        <begin position="634"/>
        <end position="646"/>
    </location>
</feature>
<dbReference type="RefSeq" id="WP_011606146.1">
    <property type="nucleotide sequence ID" value="NC_008278.1"/>
</dbReference>
<dbReference type="Pfam" id="PF02653">
    <property type="entry name" value="BPD_transp_2"/>
    <property type="match status" value="2"/>
</dbReference>
<dbReference type="PANTHER" id="PTHR30482:SF20">
    <property type="entry name" value="HIGH-AFFINITY BRANCHED-CHAIN AMINO ACID TRANSPORT SYSTEM PERMEASE PROTEIN LIVM"/>
    <property type="match status" value="1"/>
</dbReference>
<comment type="subcellular location">
    <subcellularLocation>
        <location evidence="1">Cell membrane</location>
        <topology evidence="1">Multi-pass membrane protein</topology>
    </subcellularLocation>
</comment>
<dbReference type="AlphaFoldDB" id="Q0RFR6"/>
<dbReference type="HOGENOM" id="CLU_006313_4_2_11"/>
<proteinExistence type="predicted"/>
<keyword evidence="5" id="KW-0472">Membrane</keyword>
<dbReference type="Proteomes" id="UP000000657">
    <property type="component" value="Chromosome"/>
</dbReference>
<evidence type="ECO:0000256" key="6">
    <source>
        <dbReference type="SAM" id="MobiDB-lite"/>
    </source>
</evidence>
<accession>Q0RFR6</accession>
<evidence type="ECO:0000256" key="2">
    <source>
        <dbReference type="ARBA" id="ARBA00022475"/>
    </source>
</evidence>
<organism evidence="7 8">
    <name type="scientific">Frankia alni (strain DSM 45986 / CECT 9034 / ACN14a)</name>
    <dbReference type="NCBI Taxonomy" id="326424"/>
    <lineage>
        <taxon>Bacteria</taxon>
        <taxon>Bacillati</taxon>
        <taxon>Actinomycetota</taxon>
        <taxon>Actinomycetes</taxon>
        <taxon>Frankiales</taxon>
        <taxon>Frankiaceae</taxon>
        <taxon>Frankia</taxon>
    </lineage>
</organism>